<dbReference type="STRING" id="7375.A0A0L0CIN6"/>
<comment type="caution">
    <text evidence="1">The sequence shown here is derived from an EMBL/GenBank/DDBJ whole genome shotgun (WGS) entry which is preliminary data.</text>
</comment>
<gene>
    <name evidence="1" type="ORF">FF38_02261</name>
</gene>
<reference evidence="1 2" key="1">
    <citation type="journal article" date="2015" name="Nat. Commun.">
        <title>Lucilia cuprina genome unlocks parasitic fly biology to underpin future interventions.</title>
        <authorList>
            <person name="Anstead C.A."/>
            <person name="Korhonen P.K."/>
            <person name="Young N.D."/>
            <person name="Hall R.S."/>
            <person name="Jex A.R."/>
            <person name="Murali S.C."/>
            <person name="Hughes D.S."/>
            <person name="Lee S.F."/>
            <person name="Perry T."/>
            <person name="Stroehlein A.J."/>
            <person name="Ansell B.R."/>
            <person name="Breugelmans B."/>
            <person name="Hofmann A."/>
            <person name="Qu J."/>
            <person name="Dugan S."/>
            <person name="Lee S.L."/>
            <person name="Chao H."/>
            <person name="Dinh H."/>
            <person name="Han Y."/>
            <person name="Doddapaneni H.V."/>
            <person name="Worley K.C."/>
            <person name="Muzny D.M."/>
            <person name="Ioannidis P."/>
            <person name="Waterhouse R.M."/>
            <person name="Zdobnov E.M."/>
            <person name="James P.J."/>
            <person name="Bagnall N.H."/>
            <person name="Kotze A.C."/>
            <person name="Gibbs R.A."/>
            <person name="Richards S."/>
            <person name="Batterham P."/>
            <person name="Gasser R.B."/>
        </authorList>
    </citation>
    <scope>NUCLEOTIDE SEQUENCE [LARGE SCALE GENOMIC DNA]</scope>
    <source>
        <strain evidence="1 2">LS</strain>
        <tissue evidence="1">Full body</tissue>
    </source>
</reference>
<dbReference type="Proteomes" id="UP000037069">
    <property type="component" value="Unassembled WGS sequence"/>
</dbReference>
<dbReference type="OrthoDB" id="7823884at2759"/>
<organism evidence="1 2">
    <name type="scientific">Lucilia cuprina</name>
    <name type="common">Green bottle fly</name>
    <name type="synonym">Australian sheep blowfly</name>
    <dbReference type="NCBI Taxonomy" id="7375"/>
    <lineage>
        <taxon>Eukaryota</taxon>
        <taxon>Metazoa</taxon>
        <taxon>Ecdysozoa</taxon>
        <taxon>Arthropoda</taxon>
        <taxon>Hexapoda</taxon>
        <taxon>Insecta</taxon>
        <taxon>Pterygota</taxon>
        <taxon>Neoptera</taxon>
        <taxon>Endopterygota</taxon>
        <taxon>Diptera</taxon>
        <taxon>Brachycera</taxon>
        <taxon>Muscomorpha</taxon>
        <taxon>Oestroidea</taxon>
        <taxon>Calliphoridae</taxon>
        <taxon>Luciliinae</taxon>
        <taxon>Lucilia</taxon>
    </lineage>
</organism>
<evidence type="ECO:0000313" key="1">
    <source>
        <dbReference type="EMBL" id="KNC32072.1"/>
    </source>
</evidence>
<accession>A0A0L0CIN6</accession>
<keyword evidence="2" id="KW-1185">Reference proteome</keyword>
<dbReference type="AlphaFoldDB" id="A0A0L0CIN6"/>
<sequence length="340" mass="39149">MQSLNHFKCRTNCKHKECQRHAYLGVVDRNETPECSGTQQELTGSSIFLENVIDLSHTLAQIMILCGIHECKAKTSVDIITYSLLHYDLVCYCLDATPTKRLRKEDIFHELGRKCLMNRVEAHLCYNIIKRGFKAFYYRPQGQEGEEGKENDKPSFSQECVYVHAAKKTAEAYAQFEGLSCDEQRGVEAKIMVVYKKFYDRLQTRQAKPAQEDCNCCFCAKTRGHLVYGQPPPCTESPVKKSHTCSHCCKKKKSLKLIHPRTTTPKCPVCHRSRNFCTCAKYEFNLQWIGSIWSRPDMQLYYEENIMKEPVNNIYGCSLQCGEEKEGLEERADVVMGENK</sequence>
<proteinExistence type="predicted"/>
<dbReference type="OMA" id="YEPKQEL"/>
<name>A0A0L0CIN6_LUCCU</name>
<evidence type="ECO:0000313" key="2">
    <source>
        <dbReference type="Proteomes" id="UP000037069"/>
    </source>
</evidence>
<dbReference type="EMBL" id="JRES01000342">
    <property type="protein sequence ID" value="KNC32072.1"/>
    <property type="molecule type" value="Genomic_DNA"/>
</dbReference>
<protein>
    <submittedName>
        <fullName evidence="1">Uncharacterized protein</fullName>
    </submittedName>
</protein>